<evidence type="ECO:0000313" key="3">
    <source>
        <dbReference type="RefSeq" id="XP_022258686.1"/>
    </source>
</evidence>
<protein>
    <submittedName>
        <fullName evidence="3">Lactadherin-like</fullName>
    </submittedName>
</protein>
<name>A0ABM1TS30_LIMPO</name>
<reference evidence="3" key="1">
    <citation type="submission" date="2025-08" db="UniProtKB">
        <authorList>
            <consortium name="RefSeq"/>
        </authorList>
    </citation>
    <scope>IDENTIFICATION</scope>
    <source>
        <tissue evidence="3">Muscle</tissue>
    </source>
</reference>
<evidence type="ECO:0000259" key="1">
    <source>
        <dbReference type="PROSITE" id="PS50022"/>
    </source>
</evidence>
<dbReference type="CDD" id="cd00057">
    <property type="entry name" value="FA58C"/>
    <property type="match status" value="1"/>
</dbReference>
<gene>
    <name evidence="3" type="primary">LOC111089828</name>
</gene>
<evidence type="ECO:0000313" key="2">
    <source>
        <dbReference type="Proteomes" id="UP000694941"/>
    </source>
</evidence>
<dbReference type="PROSITE" id="PS50022">
    <property type="entry name" value="FA58C_3"/>
    <property type="match status" value="2"/>
</dbReference>
<dbReference type="Proteomes" id="UP000694941">
    <property type="component" value="Unplaced"/>
</dbReference>
<feature type="domain" description="F5/8 type C" evidence="1">
    <location>
        <begin position="10"/>
        <end position="161"/>
    </location>
</feature>
<dbReference type="SUPFAM" id="SSF49785">
    <property type="entry name" value="Galactose-binding domain-like"/>
    <property type="match status" value="2"/>
</dbReference>
<dbReference type="PANTHER" id="PTHR24543:SF334">
    <property type="entry name" value="F5_8 TYPE C DOMAIN-CONTAINING PROTEIN"/>
    <property type="match status" value="1"/>
</dbReference>
<dbReference type="InterPro" id="IPR008979">
    <property type="entry name" value="Galactose-bd-like_sf"/>
</dbReference>
<dbReference type="RefSeq" id="XP_022258686.1">
    <property type="nucleotide sequence ID" value="XM_022402978.1"/>
</dbReference>
<dbReference type="Pfam" id="PF00754">
    <property type="entry name" value="F5_F8_type_C"/>
    <property type="match status" value="2"/>
</dbReference>
<dbReference type="PROSITE" id="PS01285">
    <property type="entry name" value="FA58C_1"/>
    <property type="match status" value="1"/>
</dbReference>
<dbReference type="SMART" id="SM00231">
    <property type="entry name" value="FA58C"/>
    <property type="match status" value="2"/>
</dbReference>
<dbReference type="PANTHER" id="PTHR24543">
    <property type="entry name" value="MULTICOPPER OXIDASE-RELATED"/>
    <property type="match status" value="1"/>
</dbReference>
<organism evidence="2 3">
    <name type="scientific">Limulus polyphemus</name>
    <name type="common">Atlantic horseshoe crab</name>
    <dbReference type="NCBI Taxonomy" id="6850"/>
    <lineage>
        <taxon>Eukaryota</taxon>
        <taxon>Metazoa</taxon>
        <taxon>Ecdysozoa</taxon>
        <taxon>Arthropoda</taxon>
        <taxon>Chelicerata</taxon>
        <taxon>Merostomata</taxon>
        <taxon>Xiphosura</taxon>
        <taxon>Limulidae</taxon>
        <taxon>Limulus</taxon>
    </lineage>
</organism>
<accession>A0ABM1TS30</accession>
<sequence length="289" mass="32583">MQVFTYGLECADPMGLMSGAVEDWQISASSIKSSNEAPSCSIRYARLFQPTGNAWCAGNKRALEWLQVDLGVPTKITSLMTQGRADGKEWVKSYLVSHSMDAFHWSFCQDTYGSRQVFDGNVDSHSIKQSYLRDPVVARFVRIHVLEWHDYPSMRLEVVGCQECNKVISSPPKAKLTASSFRPWHKQLTCTPEDGHIYSPGAWCPKKKNVNQWLQVDLGPPTTITGITTKGRGDGHRKHWVTFYMLSYSNDSLNWNFYKDDNHLDPKGVQKSSSDGVKIARGKELINAE</sequence>
<feature type="domain" description="F5/8 type C" evidence="1">
    <location>
        <begin position="164"/>
        <end position="289"/>
    </location>
</feature>
<dbReference type="GeneID" id="111089828"/>
<proteinExistence type="predicted"/>
<dbReference type="InterPro" id="IPR000421">
    <property type="entry name" value="FA58C"/>
</dbReference>
<keyword evidence="2" id="KW-1185">Reference proteome</keyword>
<dbReference type="Gene3D" id="2.60.120.260">
    <property type="entry name" value="Galactose-binding domain-like"/>
    <property type="match status" value="2"/>
</dbReference>